<reference evidence="2" key="1">
    <citation type="submission" date="2020-09" db="EMBL/GenBank/DDBJ databases">
        <authorList>
            <person name="Kikuchi T."/>
        </authorList>
    </citation>
    <scope>NUCLEOTIDE SEQUENCE</scope>
    <source>
        <strain evidence="2">SH1</strain>
    </source>
</reference>
<evidence type="ECO:0000313" key="3">
    <source>
        <dbReference type="Proteomes" id="UP000614601"/>
    </source>
</evidence>
<organism evidence="2 3">
    <name type="scientific">Bursaphelenchus okinawaensis</name>
    <dbReference type="NCBI Taxonomy" id="465554"/>
    <lineage>
        <taxon>Eukaryota</taxon>
        <taxon>Metazoa</taxon>
        <taxon>Ecdysozoa</taxon>
        <taxon>Nematoda</taxon>
        <taxon>Chromadorea</taxon>
        <taxon>Rhabditida</taxon>
        <taxon>Tylenchina</taxon>
        <taxon>Tylenchomorpha</taxon>
        <taxon>Aphelenchoidea</taxon>
        <taxon>Aphelenchoididae</taxon>
        <taxon>Bursaphelenchus</taxon>
    </lineage>
</organism>
<dbReference type="Proteomes" id="UP000614601">
    <property type="component" value="Unassembled WGS sequence"/>
</dbReference>
<accession>A0A811KA07</accession>
<evidence type="ECO:0000256" key="1">
    <source>
        <dbReference type="SAM" id="SignalP"/>
    </source>
</evidence>
<protein>
    <submittedName>
        <fullName evidence="2">Uncharacterized protein</fullName>
    </submittedName>
</protein>
<evidence type="ECO:0000313" key="2">
    <source>
        <dbReference type="EMBL" id="CAD5212920.1"/>
    </source>
</evidence>
<proteinExistence type="predicted"/>
<feature type="signal peptide" evidence="1">
    <location>
        <begin position="1"/>
        <end position="20"/>
    </location>
</feature>
<dbReference type="EMBL" id="CAJFCW020000002">
    <property type="protein sequence ID" value="CAG9098192.1"/>
    <property type="molecule type" value="Genomic_DNA"/>
</dbReference>
<dbReference type="AlphaFoldDB" id="A0A811KA07"/>
<comment type="caution">
    <text evidence="2">The sequence shown here is derived from an EMBL/GenBank/DDBJ whole genome shotgun (WGS) entry which is preliminary data.</text>
</comment>
<dbReference type="EMBL" id="CAJFDH010000002">
    <property type="protein sequence ID" value="CAD5212920.1"/>
    <property type="molecule type" value="Genomic_DNA"/>
</dbReference>
<sequence length="136" mass="15686">MTDTFRIILLLTTLFAIALAKDEVALAKKEVALARDKAHVYGTFYCSIKTPTTWIPSTTHLKFWDKGRIFDNTLKEFNLSDDNQYIDENFTNGIYGLNLYLTIYHTCTHDGTIIKSIQKLHKDENNLGKFDLYRAT</sequence>
<name>A0A811KA07_9BILA</name>
<gene>
    <name evidence="2" type="ORF">BOKJ2_LOCUS4721</name>
</gene>
<dbReference type="Proteomes" id="UP000783686">
    <property type="component" value="Unassembled WGS sequence"/>
</dbReference>
<keyword evidence="1" id="KW-0732">Signal</keyword>
<keyword evidence="3" id="KW-1185">Reference proteome</keyword>
<feature type="chain" id="PRO_5044131631" evidence="1">
    <location>
        <begin position="21"/>
        <end position="136"/>
    </location>
</feature>